<dbReference type="AlphaFoldDB" id="A0A1Y6C2X5"/>
<dbReference type="EMBL" id="FWZT01000013">
    <property type="protein sequence ID" value="SMF42984.1"/>
    <property type="molecule type" value="Genomic_DNA"/>
</dbReference>
<protein>
    <submittedName>
        <fullName evidence="1">Uncharacterized protein</fullName>
    </submittedName>
</protein>
<dbReference type="STRING" id="1513793.SAMN06296036_11339"/>
<accession>A0A1Y6C2X5</accession>
<evidence type="ECO:0000313" key="1">
    <source>
        <dbReference type="EMBL" id="SMF42984.1"/>
    </source>
</evidence>
<proteinExistence type="predicted"/>
<gene>
    <name evidence="1" type="ORF">SAMN06296036_11339</name>
</gene>
<dbReference type="RefSeq" id="WP_132321040.1">
    <property type="nucleotide sequence ID" value="NZ_FWZT01000013.1"/>
</dbReference>
<organism evidence="1 2">
    <name type="scientific">Pseudobacteriovorax antillogorgiicola</name>
    <dbReference type="NCBI Taxonomy" id="1513793"/>
    <lineage>
        <taxon>Bacteria</taxon>
        <taxon>Pseudomonadati</taxon>
        <taxon>Bdellovibrionota</taxon>
        <taxon>Oligoflexia</taxon>
        <taxon>Oligoflexales</taxon>
        <taxon>Pseudobacteriovoracaceae</taxon>
        <taxon>Pseudobacteriovorax</taxon>
    </lineage>
</organism>
<dbReference type="Proteomes" id="UP000192907">
    <property type="component" value="Unassembled WGS sequence"/>
</dbReference>
<name>A0A1Y6C2X5_9BACT</name>
<evidence type="ECO:0000313" key="2">
    <source>
        <dbReference type="Proteomes" id="UP000192907"/>
    </source>
</evidence>
<keyword evidence="2" id="KW-1185">Reference proteome</keyword>
<sequence length="60" mass="6575">MDRDEKLKLRVDLLNIARDIELGLPKNILLHRIADVLDGLNIEGGSVSGTNPGNVTPIRD</sequence>
<reference evidence="2" key="1">
    <citation type="submission" date="2017-04" db="EMBL/GenBank/DDBJ databases">
        <authorList>
            <person name="Varghese N."/>
            <person name="Submissions S."/>
        </authorList>
    </citation>
    <scope>NUCLEOTIDE SEQUENCE [LARGE SCALE GENOMIC DNA]</scope>
    <source>
        <strain evidence="2">RKEM611</strain>
    </source>
</reference>